<dbReference type="STRING" id="441959.B8MSB3"/>
<dbReference type="RefSeq" id="XP_002487620.1">
    <property type="nucleotide sequence ID" value="XM_002487575.1"/>
</dbReference>
<evidence type="ECO:0000313" key="1">
    <source>
        <dbReference type="EMBL" id="EED11966.1"/>
    </source>
</evidence>
<dbReference type="GeneID" id="8108666"/>
<proteinExistence type="predicted"/>
<evidence type="ECO:0008006" key="3">
    <source>
        <dbReference type="Google" id="ProtNLM"/>
    </source>
</evidence>
<dbReference type="CDD" id="cd09272">
    <property type="entry name" value="RNase_HI_RT_Ty1"/>
    <property type="match status" value="1"/>
</dbReference>
<name>B8MSB3_TALSN</name>
<dbReference type="OrthoDB" id="4356562at2759"/>
<dbReference type="Proteomes" id="UP000001745">
    <property type="component" value="Unassembled WGS sequence"/>
</dbReference>
<organism evidence="1 2">
    <name type="scientific">Talaromyces stipitatus (strain ATCC 10500 / CBS 375.48 / QM 6759 / NRRL 1006)</name>
    <name type="common">Penicillium stipitatum</name>
    <dbReference type="NCBI Taxonomy" id="441959"/>
    <lineage>
        <taxon>Eukaryota</taxon>
        <taxon>Fungi</taxon>
        <taxon>Dikarya</taxon>
        <taxon>Ascomycota</taxon>
        <taxon>Pezizomycotina</taxon>
        <taxon>Eurotiomycetes</taxon>
        <taxon>Eurotiomycetidae</taxon>
        <taxon>Eurotiales</taxon>
        <taxon>Trichocomaceae</taxon>
        <taxon>Talaromyces</taxon>
        <taxon>Talaromyces sect. Talaromyces</taxon>
    </lineage>
</organism>
<dbReference type="VEuPathDB" id="FungiDB:TSTA_000430"/>
<dbReference type="InParanoid" id="B8MSB3"/>
<dbReference type="eggNOG" id="KOG0017">
    <property type="taxonomic scope" value="Eukaryota"/>
</dbReference>
<dbReference type="HOGENOM" id="CLU_001650_6_0_1"/>
<reference evidence="2" key="1">
    <citation type="journal article" date="2015" name="Genome Announc.">
        <title>Genome sequence of the AIDS-associated pathogen Penicillium marneffei (ATCC18224) and its near taxonomic relative Talaromyces stipitatus (ATCC10500).</title>
        <authorList>
            <person name="Nierman W.C."/>
            <person name="Fedorova-Abrams N.D."/>
            <person name="Andrianopoulos A."/>
        </authorList>
    </citation>
    <scope>NUCLEOTIDE SEQUENCE [LARGE SCALE GENOMIC DNA]</scope>
    <source>
        <strain evidence="2">ATCC 10500 / CBS 375.48 / QM 6759 / NRRL 1006</strain>
    </source>
</reference>
<dbReference type="OMA" id="KTEMIRI"/>
<dbReference type="AlphaFoldDB" id="B8MSB3"/>
<gene>
    <name evidence="1" type="ORF">TSTA_000430</name>
</gene>
<accession>B8MSB3</accession>
<dbReference type="PANTHER" id="PTHR11439">
    <property type="entry name" value="GAG-POL-RELATED RETROTRANSPOSON"/>
    <property type="match status" value="1"/>
</dbReference>
<dbReference type="EMBL" id="EQ962660">
    <property type="protein sequence ID" value="EED11966.1"/>
    <property type="molecule type" value="Genomic_DNA"/>
</dbReference>
<evidence type="ECO:0000313" key="2">
    <source>
        <dbReference type="Proteomes" id="UP000001745"/>
    </source>
</evidence>
<keyword evidence="2" id="KW-1185">Reference proteome</keyword>
<protein>
    <recommendedName>
        <fullName evidence="3">Reverse transcriptase Ty1/copia-type domain-containing protein</fullName>
    </recommendedName>
</protein>
<dbReference type="PhylomeDB" id="B8MSB3"/>
<sequence length="229" mass="26074">MASKFGINAMNNVKTPISGNIEASTEQATNEEIHVYQKLVGSALYVTVMTRVDVAKAVNKLAKHTKNPSKAHFQQIRRVIQYLYNTRSLVIEYSPLENVNMDAFICALDTSSGDNPDRTSSKGYLVQLYGGPINWRATKQRLVTISTTEAELRAATEAAKRLQFHTNLKHVDIYHHWLQQEVSKKRLRIEWVDTKRMVADGLTKVLHGQQFLDWRKHQGLVDIADLVQE</sequence>
<dbReference type="PANTHER" id="PTHR11439:SF438">
    <property type="entry name" value="REVERSE TRANSCRIPTASE TY1_COPIA-TYPE DOMAIN-CONTAINING PROTEIN"/>
    <property type="match status" value="1"/>
</dbReference>